<name>A0A8H3ZUD1_9PEZI</name>
<evidence type="ECO:0000313" key="2">
    <source>
        <dbReference type="Proteomes" id="UP000434172"/>
    </source>
</evidence>
<dbReference type="Proteomes" id="UP000434172">
    <property type="component" value="Unassembled WGS sequence"/>
</dbReference>
<sequence length="132" mass="14807">MFQQQSKFPTPILHTSFRTIYTLLFHQACFATLTMGSNAPKNLALRLPAFGTPLEKIELPIPEATTGTVVTRVLAAPVVPYTHLAHDGKLPQLNLDQIGAWEREPNTTIPALRTLLVKYKLLERLINVNKYT</sequence>
<proteinExistence type="predicted"/>
<dbReference type="EMBL" id="WOWK01000028">
    <property type="protein sequence ID" value="KAF0326726.1"/>
    <property type="molecule type" value="Genomic_DNA"/>
</dbReference>
<evidence type="ECO:0000313" key="1">
    <source>
        <dbReference type="EMBL" id="KAF0326726.1"/>
    </source>
</evidence>
<accession>A0A8H3ZUD1</accession>
<dbReference type="AlphaFoldDB" id="A0A8H3ZUD1"/>
<organism evidence="1 2">
    <name type="scientific">Colletotrichum asianum</name>
    <dbReference type="NCBI Taxonomy" id="702518"/>
    <lineage>
        <taxon>Eukaryota</taxon>
        <taxon>Fungi</taxon>
        <taxon>Dikarya</taxon>
        <taxon>Ascomycota</taxon>
        <taxon>Pezizomycotina</taxon>
        <taxon>Sordariomycetes</taxon>
        <taxon>Hypocreomycetidae</taxon>
        <taxon>Glomerellales</taxon>
        <taxon>Glomerellaceae</taxon>
        <taxon>Colletotrichum</taxon>
        <taxon>Colletotrichum gloeosporioides species complex</taxon>
    </lineage>
</organism>
<keyword evidence="2" id="KW-1185">Reference proteome</keyword>
<protein>
    <submittedName>
        <fullName evidence="1">Isopropanol dehydrogenase</fullName>
    </submittedName>
</protein>
<reference evidence="1 2" key="1">
    <citation type="submission" date="2019-12" db="EMBL/GenBank/DDBJ databases">
        <title>A genome sequence resource for the geographically widespread anthracnose pathogen Colletotrichum asianum.</title>
        <authorList>
            <person name="Meng Y."/>
        </authorList>
    </citation>
    <scope>NUCLEOTIDE SEQUENCE [LARGE SCALE GENOMIC DNA]</scope>
    <source>
        <strain evidence="1 2">ICMP 18580</strain>
    </source>
</reference>
<comment type="caution">
    <text evidence="1">The sequence shown here is derived from an EMBL/GenBank/DDBJ whole genome shotgun (WGS) entry which is preliminary data.</text>
</comment>
<gene>
    <name evidence="1" type="ORF">GQ607_006066</name>
</gene>